<dbReference type="EMBL" id="KL596966">
    <property type="protein sequence ID" value="KER21466.1"/>
    <property type="molecule type" value="Genomic_DNA"/>
</dbReference>
<keyword evidence="2" id="KW-1185">Reference proteome</keyword>
<evidence type="ECO:0000313" key="1">
    <source>
        <dbReference type="EMBL" id="KER21466.1"/>
    </source>
</evidence>
<dbReference type="KEGG" id="ovi:T265_10227"/>
<dbReference type="Proteomes" id="UP000054324">
    <property type="component" value="Unassembled WGS sequence"/>
</dbReference>
<dbReference type="AlphaFoldDB" id="A0A074Z322"/>
<dbReference type="GeneID" id="20324395"/>
<sequence length="95" mass="10512">MCLQTLSGSKNNGGVWSTWKHLSGSSPQNASQTELVKSNREFTDTVNQYTTFSTFEEHSHTANTMCDAMSKQFIERKAGKADGPDLPSSILLKLR</sequence>
<gene>
    <name evidence="1" type="ORF">T265_10227</name>
</gene>
<dbReference type="RefSeq" id="XP_009174800.1">
    <property type="nucleotide sequence ID" value="XM_009176536.1"/>
</dbReference>
<dbReference type="CTD" id="20324395"/>
<accession>A0A074Z322</accession>
<reference evidence="1 2" key="1">
    <citation type="submission" date="2013-11" db="EMBL/GenBank/DDBJ databases">
        <title>Opisthorchis viverrini - life in the bile duct.</title>
        <authorList>
            <person name="Young N.D."/>
            <person name="Nagarajan N."/>
            <person name="Lin S.J."/>
            <person name="Korhonen P.K."/>
            <person name="Jex A.R."/>
            <person name="Hall R.S."/>
            <person name="Safavi-Hemami H."/>
            <person name="Kaewkong W."/>
            <person name="Bertrand D."/>
            <person name="Gao S."/>
            <person name="Seet Q."/>
            <person name="Wongkham S."/>
            <person name="Teh B.T."/>
            <person name="Wongkham C."/>
            <person name="Intapan P.M."/>
            <person name="Maleewong W."/>
            <person name="Yang X."/>
            <person name="Hu M."/>
            <person name="Wang Z."/>
            <person name="Hofmann A."/>
            <person name="Sternberg P.W."/>
            <person name="Tan P."/>
            <person name="Wang J."/>
            <person name="Gasser R.B."/>
        </authorList>
    </citation>
    <scope>NUCLEOTIDE SEQUENCE [LARGE SCALE GENOMIC DNA]</scope>
</reference>
<name>A0A074Z322_OPIVI</name>
<organism evidence="1 2">
    <name type="scientific">Opisthorchis viverrini</name>
    <name type="common">Southeast Asian liver fluke</name>
    <dbReference type="NCBI Taxonomy" id="6198"/>
    <lineage>
        <taxon>Eukaryota</taxon>
        <taxon>Metazoa</taxon>
        <taxon>Spiralia</taxon>
        <taxon>Lophotrochozoa</taxon>
        <taxon>Platyhelminthes</taxon>
        <taxon>Trematoda</taxon>
        <taxon>Digenea</taxon>
        <taxon>Opisthorchiida</taxon>
        <taxon>Opisthorchiata</taxon>
        <taxon>Opisthorchiidae</taxon>
        <taxon>Opisthorchis</taxon>
    </lineage>
</organism>
<proteinExistence type="predicted"/>
<evidence type="ECO:0000313" key="2">
    <source>
        <dbReference type="Proteomes" id="UP000054324"/>
    </source>
</evidence>
<protein>
    <submittedName>
        <fullName evidence="1">Uncharacterized protein</fullName>
    </submittedName>
</protein>